<dbReference type="Pfam" id="PF16269">
    <property type="entry name" value="DUF4922"/>
    <property type="match status" value="1"/>
</dbReference>
<dbReference type="KEGG" id="buy:D8S85_08885"/>
<name>A0A3S9VT35_9BACT</name>
<dbReference type="RefSeq" id="WP_106480390.1">
    <property type="nucleotide sequence ID" value="NZ_CP032819.1"/>
</dbReference>
<dbReference type="InterPro" id="IPR046320">
    <property type="entry name" value="DUF4922"/>
</dbReference>
<dbReference type="InterPro" id="IPR036265">
    <property type="entry name" value="HIT-like_sf"/>
</dbReference>
<evidence type="ECO:0000313" key="3">
    <source>
        <dbReference type="EMBL" id="AZS29650.1"/>
    </source>
</evidence>
<dbReference type="Pfam" id="PF26216">
    <property type="entry name" value="GDPGP1_C"/>
    <property type="match status" value="1"/>
</dbReference>
<dbReference type="SUPFAM" id="SSF54197">
    <property type="entry name" value="HIT-like"/>
    <property type="match status" value="1"/>
</dbReference>
<evidence type="ECO:0000259" key="1">
    <source>
        <dbReference type="Pfam" id="PF16269"/>
    </source>
</evidence>
<keyword evidence="4" id="KW-1185">Reference proteome</keyword>
<evidence type="ECO:0000313" key="4">
    <source>
        <dbReference type="Proteomes" id="UP000270673"/>
    </source>
</evidence>
<dbReference type="OrthoDB" id="5494374at2"/>
<dbReference type="AlphaFoldDB" id="A0A3S9VT35"/>
<protein>
    <submittedName>
        <fullName evidence="3">DUF4922 domain-containing protein</fullName>
    </submittedName>
</protein>
<dbReference type="EMBL" id="CP032819">
    <property type="protein sequence ID" value="AZS29650.1"/>
    <property type="molecule type" value="Genomic_DNA"/>
</dbReference>
<feature type="domain" description="GDPGP1-like C-terminal" evidence="2">
    <location>
        <begin position="173"/>
        <end position="309"/>
    </location>
</feature>
<gene>
    <name evidence="3" type="ORF">D8S85_08885</name>
</gene>
<evidence type="ECO:0000259" key="2">
    <source>
        <dbReference type="Pfam" id="PF26216"/>
    </source>
</evidence>
<reference evidence="3 4" key="1">
    <citation type="submission" date="2018-10" db="EMBL/GenBank/DDBJ databases">
        <title>Butyricimonas faecalis sp. nov., isolated from human faeces and emended description of the genus Butyricimonas.</title>
        <authorList>
            <person name="Le Roy T."/>
            <person name="Van der Smissen P."/>
            <person name="Paquot A."/>
            <person name="Delzenne N."/>
            <person name="Muccioli G."/>
            <person name="Collet J.-F."/>
            <person name="Cani P.D."/>
        </authorList>
    </citation>
    <scope>NUCLEOTIDE SEQUENCE [LARGE SCALE GENOMIC DNA]</scope>
    <source>
        <strain evidence="3 4">H184</strain>
    </source>
</reference>
<accession>A0A3S9VT35</accession>
<sequence>MFFDEFTQSQLASWPLARGNYERLRNVIYRTIDFEGFQIRIQHNPDRIQSAVAKIDEQSLKARACFLCKGNIPPEQISFDYNSALDIRVNPYPIFDRHYTVPAKQHTPQLIEGHFQDMLAIAETYPEYTIFYNGPRSGASAPDHFHFQLAPRHIMPLETDVNRCPKEILWISESRETTIESINNYLRKNIILHSGNRKQLTDTFEKIRSVMGHHIPNDPEPMMNLFAWYENDEWWVVIFPRRQHRPWQFFAEGEENILFSPGCVDFAGLIISPREKDFNRLDAPLLEELFSQLTLTDEQFMNLRFTICDL</sequence>
<dbReference type="Proteomes" id="UP000270673">
    <property type="component" value="Chromosome"/>
</dbReference>
<feature type="domain" description="DUF4922" evidence="1">
    <location>
        <begin position="7"/>
        <end position="149"/>
    </location>
</feature>
<proteinExistence type="predicted"/>
<organism evidence="3 4">
    <name type="scientific">Butyricimonas faecalis</name>
    <dbReference type="NCBI Taxonomy" id="2093856"/>
    <lineage>
        <taxon>Bacteria</taxon>
        <taxon>Pseudomonadati</taxon>
        <taxon>Bacteroidota</taxon>
        <taxon>Bacteroidia</taxon>
        <taxon>Bacteroidales</taxon>
        <taxon>Odoribacteraceae</taxon>
        <taxon>Butyricimonas</taxon>
    </lineage>
</organism>
<dbReference type="InterPro" id="IPR058865">
    <property type="entry name" value="GDPGP1_C"/>
</dbReference>